<proteinExistence type="predicted"/>
<organism evidence="1">
    <name type="scientific">Diadegma fenestrale ichnovirus</name>
    <dbReference type="NCBI Taxonomy" id="1428464"/>
    <lineage>
        <taxon>Viruses</taxon>
        <taxon>Viruses incertae sedis</taxon>
        <taxon>Polydnaviriformidae</taxon>
        <taxon>Ichnoviriform</taxon>
    </lineage>
</organism>
<evidence type="ECO:0000313" key="1">
    <source>
        <dbReference type="EMBL" id="AIG88518.1"/>
    </source>
</evidence>
<protein>
    <submittedName>
        <fullName evidence="1">Uncharacterized protein</fullName>
    </submittedName>
</protein>
<accession>A0A075VSY0</accession>
<sequence length="76" mass="9675">MSQITEHQRRQHISIRTPVFRDFQCEYFVSRFFANFHFRDLSPMYHQGIWSSWFHTEIYIVFVFFHRQLIRKYRAR</sequence>
<name>A0A075VSY0_9VIRU</name>
<reference evidence="1" key="1">
    <citation type="submission" date="2014-04" db="EMBL/GenBank/DDBJ databases">
        <title>Identification and Characterization of Diadegma fenestrale Ichnovirus (DfIV) and Plasticity of Its Genome Expression Patterns in Parasitized Hosts.</title>
        <authorList>
            <person name="Kim J.I."/>
            <person name="Kwon M."/>
            <person name="Kim Y."/>
            <person name="Lee S.H."/>
        </authorList>
    </citation>
    <scope>NUCLEOTIDE SEQUENCE</scope>
    <source>
        <strain evidence="1">HARC</strain>
    </source>
</reference>
<dbReference type="EMBL" id="KJ767535">
    <property type="protein sequence ID" value="AIG88518.1"/>
    <property type="molecule type" value="Genomic_DNA"/>
</dbReference>